<evidence type="ECO:0000313" key="8">
    <source>
        <dbReference type="EMBL" id="TQN48907.1"/>
    </source>
</evidence>
<evidence type="ECO:0000256" key="3">
    <source>
        <dbReference type="ARBA" id="ARBA00022692"/>
    </source>
</evidence>
<sequence>MRPGRDAVAGVTYSGRVLRGLLSPKWVGLFALVLVIVAACTLLGLWQLGVARDEGHKQAVAAASQLQRAPLQQVTRAHSAFEAEFSNRPVSVTGTYDDARTILVVDRRLGDRAGSWVVTPLVTEGGTVAVLRGFVDGVPATAPAAPAGVVTVEGTLGPTESPRPGAPLPAPQRRSVDLAALVNEWPGDLYNVLVLASSETPSAEASSGDGATPSTSTAASTATGLTRVPPPDIDTPLNLRNAAYAVQWWVFGLFAIWMWWKMFRAEQQADAVPAAQREEITA</sequence>
<dbReference type="GO" id="GO:0005886">
    <property type="term" value="C:plasma membrane"/>
    <property type="evidence" value="ECO:0007669"/>
    <property type="project" value="UniProtKB-SubCell"/>
</dbReference>
<reference evidence="8 9" key="1">
    <citation type="submission" date="2019-06" db="EMBL/GenBank/DDBJ databases">
        <title>Sequencing the genomes of 1000 actinobacteria strains.</title>
        <authorList>
            <person name="Klenk H.-P."/>
        </authorList>
    </citation>
    <scope>NUCLEOTIDE SEQUENCE [LARGE SCALE GENOMIC DNA]</scope>
    <source>
        <strain evidence="8 9">DSM 21776</strain>
    </source>
</reference>
<keyword evidence="6" id="KW-1003">Cell membrane</keyword>
<keyword evidence="4 6" id="KW-1133">Transmembrane helix</keyword>
<feature type="compositionally biased region" description="Low complexity" evidence="7">
    <location>
        <begin position="201"/>
        <end position="224"/>
    </location>
</feature>
<evidence type="ECO:0000256" key="5">
    <source>
        <dbReference type="ARBA" id="ARBA00023136"/>
    </source>
</evidence>
<gene>
    <name evidence="8" type="ORF">FHX52_2062</name>
</gene>
<evidence type="ECO:0000256" key="4">
    <source>
        <dbReference type="ARBA" id="ARBA00022989"/>
    </source>
</evidence>
<dbReference type="Pfam" id="PF02104">
    <property type="entry name" value="SURF1"/>
    <property type="match status" value="1"/>
</dbReference>
<evidence type="ECO:0000313" key="9">
    <source>
        <dbReference type="Proteomes" id="UP000320085"/>
    </source>
</evidence>
<organism evidence="8 9">
    <name type="scientific">Humibacillus xanthopallidus</name>
    <dbReference type="NCBI Taxonomy" id="412689"/>
    <lineage>
        <taxon>Bacteria</taxon>
        <taxon>Bacillati</taxon>
        <taxon>Actinomycetota</taxon>
        <taxon>Actinomycetes</taxon>
        <taxon>Micrococcales</taxon>
        <taxon>Intrasporangiaceae</taxon>
        <taxon>Humibacillus</taxon>
    </lineage>
</organism>
<evidence type="ECO:0000256" key="2">
    <source>
        <dbReference type="ARBA" id="ARBA00007165"/>
    </source>
</evidence>
<comment type="similarity">
    <text evidence="2 6">Belongs to the SURF1 family.</text>
</comment>
<dbReference type="PANTHER" id="PTHR23427:SF2">
    <property type="entry name" value="SURFEIT LOCUS PROTEIN 1"/>
    <property type="match status" value="1"/>
</dbReference>
<keyword evidence="5 6" id="KW-0472">Membrane</keyword>
<evidence type="ECO:0000256" key="6">
    <source>
        <dbReference type="RuleBase" id="RU363076"/>
    </source>
</evidence>
<feature type="transmembrane region" description="Helical" evidence="6">
    <location>
        <begin position="26"/>
        <end position="48"/>
    </location>
</feature>
<keyword evidence="3 6" id="KW-0812">Transmembrane</keyword>
<feature type="region of interest" description="Disordered" evidence="7">
    <location>
        <begin position="201"/>
        <end position="229"/>
    </location>
</feature>
<evidence type="ECO:0000256" key="7">
    <source>
        <dbReference type="SAM" id="MobiDB-lite"/>
    </source>
</evidence>
<feature type="transmembrane region" description="Helical" evidence="6">
    <location>
        <begin position="242"/>
        <end position="260"/>
    </location>
</feature>
<dbReference type="CDD" id="cd06662">
    <property type="entry name" value="SURF1"/>
    <property type="match status" value="1"/>
</dbReference>
<name>A0A543PXU3_9MICO</name>
<accession>A0A543PXU3</accession>
<dbReference type="InterPro" id="IPR045214">
    <property type="entry name" value="Surf1/Surf4"/>
</dbReference>
<comment type="subcellular location">
    <subcellularLocation>
        <location evidence="6">Cell membrane</location>
        <topology evidence="6">Multi-pass membrane protein</topology>
    </subcellularLocation>
    <subcellularLocation>
        <location evidence="1">Membrane</location>
    </subcellularLocation>
</comment>
<dbReference type="AlphaFoldDB" id="A0A543PXU3"/>
<dbReference type="InterPro" id="IPR002994">
    <property type="entry name" value="Surf1/Shy1"/>
</dbReference>
<proteinExistence type="inferred from homology"/>
<dbReference type="PROSITE" id="PS50895">
    <property type="entry name" value="SURF1"/>
    <property type="match status" value="1"/>
</dbReference>
<protein>
    <recommendedName>
        <fullName evidence="6">SURF1-like protein</fullName>
    </recommendedName>
</protein>
<dbReference type="PANTHER" id="PTHR23427">
    <property type="entry name" value="SURFEIT LOCUS PROTEIN"/>
    <property type="match status" value="1"/>
</dbReference>
<evidence type="ECO:0000256" key="1">
    <source>
        <dbReference type="ARBA" id="ARBA00004370"/>
    </source>
</evidence>
<dbReference type="Proteomes" id="UP000320085">
    <property type="component" value="Unassembled WGS sequence"/>
</dbReference>
<comment type="caution">
    <text evidence="8">The sequence shown here is derived from an EMBL/GenBank/DDBJ whole genome shotgun (WGS) entry which is preliminary data.</text>
</comment>
<dbReference type="EMBL" id="VFQF01000001">
    <property type="protein sequence ID" value="TQN48907.1"/>
    <property type="molecule type" value="Genomic_DNA"/>
</dbReference>